<evidence type="ECO:0000313" key="1">
    <source>
        <dbReference type="EMBL" id="SAK70261.1"/>
    </source>
</evidence>
<organism evidence="1 2">
    <name type="scientific">Caballeronia calidae</name>
    <dbReference type="NCBI Taxonomy" id="1777139"/>
    <lineage>
        <taxon>Bacteria</taxon>
        <taxon>Pseudomonadati</taxon>
        <taxon>Pseudomonadota</taxon>
        <taxon>Betaproteobacteria</taxon>
        <taxon>Burkholderiales</taxon>
        <taxon>Burkholderiaceae</taxon>
        <taxon>Caballeronia</taxon>
    </lineage>
</organism>
<gene>
    <name evidence="1" type="ORF">AWB78_02749</name>
</gene>
<dbReference type="AlphaFoldDB" id="A0A158BJN7"/>
<name>A0A158BJN7_9BURK</name>
<dbReference type="EMBL" id="FCOX02000012">
    <property type="protein sequence ID" value="SAK70261.1"/>
    <property type="molecule type" value="Genomic_DNA"/>
</dbReference>
<dbReference type="Proteomes" id="UP000071859">
    <property type="component" value="Unassembled WGS sequence"/>
</dbReference>
<proteinExistence type="predicted"/>
<protein>
    <submittedName>
        <fullName evidence="1">Uncharacterized protein</fullName>
    </submittedName>
</protein>
<evidence type="ECO:0000313" key="2">
    <source>
        <dbReference type="Proteomes" id="UP000071859"/>
    </source>
</evidence>
<keyword evidence="2" id="KW-1185">Reference proteome</keyword>
<reference evidence="1" key="1">
    <citation type="submission" date="2016-01" db="EMBL/GenBank/DDBJ databases">
        <authorList>
            <person name="Peeters C."/>
        </authorList>
    </citation>
    <scope>NUCLEOTIDE SEQUENCE</scope>
    <source>
        <strain evidence="1">LMG 29321</strain>
    </source>
</reference>
<sequence>MIPTIPSQIRRQSVPRLVIALIAGFAGALCSGEIARVTRDVAAGQVDTRGLVIVTFIGSMKRCTRIGRSLQSKRPTILTSSNSNARSGLHVASLCPGRWDGLESVT</sequence>
<comment type="caution">
    <text evidence="1">The sequence shown here is derived from an EMBL/GenBank/DDBJ whole genome shotgun (WGS) entry which is preliminary data.</text>
</comment>
<accession>A0A158BJN7</accession>